<name>A0A225E9H6_9BACT</name>
<dbReference type="EMBL" id="NIDE01000002">
    <property type="protein sequence ID" value="OWK45077.1"/>
    <property type="molecule type" value="Genomic_DNA"/>
</dbReference>
<evidence type="ECO:0000313" key="4">
    <source>
        <dbReference type="Proteomes" id="UP000214646"/>
    </source>
</evidence>
<evidence type="ECO:0000256" key="2">
    <source>
        <dbReference type="SAM" id="SignalP"/>
    </source>
</evidence>
<feature type="compositionally biased region" description="Low complexity" evidence="1">
    <location>
        <begin position="92"/>
        <end position="106"/>
    </location>
</feature>
<feature type="signal peptide" evidence="2">
    <location>
        <begin position="1"/>
        <end position="26"/>
    </location>
</feature>
<protein>
    <submittedName>
        <fullName evidence="3">Uncharacterized protein</fullName>
    </submittedName>
</protein>
<dbReference type="AlphaFoldDB" id="A0A225E9H6"/>
<evidence type="ECO:0000313" key="3">
    <source>
        <dbReference type="EMBL" id="OWK45077.1"/>
    </source>
</evidence>
<proteinExistence type="predicted"/>
<evidence type="ECO:0000256" key="1">
    <source>
        <dbReference type="SAM" id="MobiDB-lite"/>
    </source>
</evidence>
<dbReference type="Proteomes" id="UP000214646">
    <property type="component" value="Unassembled WGS sequence"/>
</dbReference>
<organism evidence="3 4">
    <name type="scientific">Fimbriiglobus ruber</name>
    <dbReference type="NCBI Taxonomy" id="1908690"/>
    <lineage>
        <taxon>Bacteria</taxon>
        <taxon>Pseudomonadati</taxon>
        <taxon>Planctomycetota</taxon>
        <taxon>Planctomycetia</taxon>
        <taxon>Gemmatales</taxon>
        <taxon>Gemmataceae</taxon>
        <taxon>Fimbriiglobus</taxon>
    </lineage>
</organism>
<dbReference type="RefSeq" id="WP_088252853.1">
    <property type="nucleotide sequence ID" value="NZ_NIDE01000002.1"/>
</dbReference>
<keyword evidence="4" id="KW-1185">Reference proteome</keyword>
<keyword evidence="2" id="KW-0732">Signal</keyword>
<gene>
    <name evidence="3" type="ORF">FRUB_01408</name>
</gene>
<accession>A0A225E9H6</accession>
<comment type="caution">
    <text evidence="3">The sequence shown here is derived from an EMBL/GenBank/DDBJ whole genome shotgun (WGS) entry which is preliminary data.</text>
</comment>
<feature type="chain" id="PRO_5012668821" evidence="2">
    <location>
        <begin position="27"/>
        <end position="226"/>
    </location>
</feature>
<sequence>MPIGRKLLTGVTLFTAVLCACWAATAAAHSARGLKPAASLAPPLTPAPALLQLSSAPPAEIESAATDMLTGKIALSPTAFAAVAQSTPGERAAQPQQSAPPSASNAPAAVRLDAADFLTGKAPLPPQLLAAMANANPPPRAITVVVPPFSEPAPARAGLGVPDVIRLAKQGQSDELILKTLRDAHATFRLAPRDVVTLKESQVSDRVIVAMMALPLSLPVPSVPAE</sequence>
<reference evidence="4" key="1">
    <citation type="submission" date="2017-06" db="EMBL/GenBank/DDBJ databases">
        <title>Genome analysis of Fimbriiglobus ruber SP5, the first member of the order Planctomycetales with confirmed chitinolytic capability.</title>
        <authorList>
            <person name="Ravin N.V."/>
            <person name="Rakitin A.L."/>
            <person name="Ivanova A.A."/>
            <person name="Beletsky A.V."/>
            <person name="Kulichevskaya I.S."/>
            <person name="Mardanov A.V."/>
            <person name="Dedysh S.N."/>
        </authorList>
    </citation>
    <scope>NUCLEOTIDE SEQUENCE [LARGE SCALE GENOMIC DNA]</scope>
    <source>
        <strain evidence="4">SP5</strain>
    </source>
</reference>
<feature type="region of interest" description="Disordered" evidence="1">
    <location>
        <begin position="85"/>
        <end position="106"/>
    </location>
</feature>
<dbReference type="PROSITE" id="PS51257">
    <property type="entry name" value="PROKAR_LIPOPROTEIN"/>
    <property type="match status" value="1"/>
</dbReference>